<evidence type="ECO:0000256" key="2">
    <source>
        <dbReference type="ARBA" id="ARBA00005995"/>
    </source>
</evidence>
<dbReference type="InterPro" id="IPR002937">
    <property type="entry name" value="Amino_oxidase"/>
</dbReference>
<comment type="cofactor">
    <cofactor evidence="1 6">
        <name>FAD</name>
        <dbReference type="ChEBI" id="CHEBI:57692"/>
    </cofactor>
</comment>
<dbReference type="OMA" id="PIHWAGT"/>
<dbReference type="KEGG" id="aaf:AURANDRAFT_63337"/>
<dbReference type="Gene3D" id="3.50.50.60">
    <property type="entry name" value="FAD/NAD(P)-binding domain"/>
    <property type="match status" value="1"/>
</dbReference>
<dbReference type="Proteomes" id="UP000002729">
    <property type="component" value="Unassembled WGS sequence"/>
</dbReference>
<dbReference type="SUPFAM" id="SSF51905">
    <property type="entry name" value="FAD/NAD(P)-binding domain"/>
    <property type="match status" value="1"/>
</dbReference>
<keyword evidence="3 6" id="KW-0560">Oxidoreductase</keyword>
<dbReference type="InterPro" id="IPR050703">
    <property type="entry name" value="Flavin_MAO"/>
</dbReference>
<dbReference type="Pfam" id="PF01593">
    <property type="entry name" value="Amino_oxidase"/>
    <property type="match status" value="1"/>
</dbReference>
<evidence type="ECO:0000256" key="6">
    <source>
        <dbReference type="RuleBase" id="RU362067"/>
    </source>
</evidence>
<reference evidence="8 9" key="1">
    <citation type="journal article" date="2011" name="Proc. Natl. Acad. Sci. U.S.A.">
        <title>Niche of harmful alga Aureococcus anophagefferens revealed through ecogenomics.</title>
        <authorList>
            <person name="Gobler C.J."/>
            <person name="Berry D.L."/>
            <person name="Dyhrman S.T."/>
            <person name="Wilhelm S.W."/>
            <person name="Salamov A."/>
            <person name="Lobanov A.V."/>
            <person name="Zhang Y."/>
            <person name="Collier J.L."/>
            <person name="Wurch L.L."/>
            <person name="Kustka A.B."/>
            <person name="Dill B.D."/>
            <person name="Shah M."/>
            <person name="VerBerkmoes N.C."/>
            <person name="Kuo A."/>
            <person name="Terry A."/>
            <person name="Pangilinan J."/>
            <person name="Lindquist E.A."/>
            <person name="Lucas S."/>
            <person name="Paulsen I.T."/>
            <person name="Hattenrath-Lehmann T.K."/>
            <person name="Talmage S.C."/>
            <person name="Walker E.A."/>
            <person name="Koch F."/>
            <person name="Burson A.M."/>
            <person name="Marcoval M.A."/>
            <person name="Tang Y.Z."/>
            <person name="Lecleir G.R."/>
            <person name="Coyne K.J."/>
            <person name="Berg G.M."/>
            <person name="Bertrand E.M."/>
            <person name="Saito M.A."/>
            <person name="Gladyshev V.N."/>
            <person name="Grigoriev I.V."/>
        </authorList>
    </citation>
    <scope>NUCLEOTIDE SEQUENCE [LARGE SCALE GENOMIC DNA]</scope>
    <source>
        <strain evidence="9">CCMP 1984</strain>
    </source>
</reference>
<feature type="binding site" evidence="5">
    <location>
        <begin position="52"/>
        <end position="53"/>
    </location>
    <ligand>
        <name>FAD</name>
        <dbReference type="ChEBI" id="CHEBI:57692"/>
    </ligand>
</feature>
<dbReference type="PANTHER" id="PTHR43563:SF1">
    <property type="entry name" value="AMINE OXIDASE [FLAVIN-CONTAINING] B"/>
    <property type="match status" value="1"/>
</dbReference>
<comment type="similarity">
    <text evidence="2 6">Belongs to the flavin monoamine oxidase family.</text>
</comment>
<evidence type="ECO:0000313" key="8">
    <source>
        <dbReference type="EMBL" id="EGB09630.1"/>
    </source>
</evidence>
<keyword evidence="6" id="KW-0285">Flavoprotein</keyword>
<dbReference type="OrthoDB" id="420440at2759"/>
<dbReference type="SUPFAM" id="SSF54373">
    <property type="entry name" value="FAD-linked reductases, C-terminal domain"/>
    <property type="match status" value="1"/>
</dbReference>
<evidence type="ECO:0000256" key="4">
    <source>
        <dbReference type="ARBA" id="ARBA00048448"/>
    </source>
</evidence>
<name>F0Y6A7_AURAN</name>
<dbReference type="InterPro" id="IPR036188">
    <property type="entry name" value="FAD/NAD-bd_sf"/>
</dbReference>
<dbReference type="eggNOG" id="KOG0029">
    <property type="taxonomic scope" value="Eukaryota"/>
</dbReference>
<evidence type="ECO:0000259" key="7">
    <source>
        <dbReference type="Pfam" id="PF01593"/>
    </source>
</evidence>
<dbReference type="GO" id="GO:0097621">
    <property type="term" value="F:monoamine oxidase activity"/>
    <property type="evidence" value="ECO:0007669"/>
    <property type="project" value="UniProtKB-EC"/>
</dbReference>
<evidence type="ECO:0000256" key="5">
    <source>
        <dbReference type="PIRSR" id="PIRSR601613-1"/>
    </source>
</evidence>
<feature type="binding site" evidence="5">
    <location>
        <position position="387"/>
    </location>
    <ligand>
        <name>substrate</name>
    </ligand>
</feature>
<dbReference type="GeneID" id="20224290"/>
<comment type="catalytic activity">
    <reaction evidence="4">
        <text>a secondary aliphatic amine + O2 + H2O = a primary amine + an aldehyde + H2O2</text>
        <dbReference type="Rhea" id="RHEA:26414"/>
        <dbReference type="ChEBI" id="CHEBI:15377"/>
        <dbReference type="ChEBI" id="CHEBI:15379"/>
        <dbReference type="ChEBI" id="CHEBI:16240"/>
        <dbReference type="ChEBI" id="CHEBI:17478"/>
        <dbReference type="ChEBI" id="CHEBI:58855"/>
        <dbReference type="ChEBI" id="CHEBI:65296"/>
        <dbReference type="EC" id="1.4.3.4"/>
    </reaction>
</comment>
<evidence type="ECO:0000256" key="3">
    <source>
        <dbReference type="ARBA" id="ARBA00023002"/>
    </source>
</evidence>
<dbReference type="PANTHER" id="PTHR43563">
    <property type="entry name" value="AMINE OXIDASE"/>
    <property type="match status" value="1"/>
</dbReference>
<dbReference type="Gene3D" id="3.90.660.10">
    <property type="match status" value="1"/>
</dbReference>
<keyword evidence="6" id="KW-0274">FAD</keyword>
<dbReference type="InParanoid" id="F0Y6A7"/>
<sequence>MFKLVVVVAALARADEALERHRAEVLIVGAGYAGLAAGRVLAAAGVDVRILEARSRAGGRTLNEDVVTGRRNVATDDVIALGGEWLAPEHAAARRLIETELGFGVFHRPFNAARNESLRIVVETSAGRAYTTSDAGVASAWPPAARAEIARLSAEFGALAAEVPCGDPLAHHADADAASFESWLRDGGVTTPEAHYALSAFADDAESLGAMGLLGVLWTYNCTDASEDSEKEDWYRVRGGTQGPALALAARLDVDYDTPADSVAKNSDGTFAAGRETKIVNTTSMFTVVSLAARRAYVADRVLLAGLAPPLLNGIDFDPLLPAGTAQLLQRVPMGTSLKYSLVYAAPWWRGLGFLGKIVVADGRETYASLCLDNSPESWRRGVLSCFVEGDGNRRLFRDFATRADRADAIEALVLDAFSVTEPPTPRLAAIEHDWAHRRYSRGAYGSFLPPGALSSFWPELEAMAFDHRFRGYEDRVYVAGSDYARKNPGYIDGAVVSGEDAAAAILRDLRRA</sequence>
<organism evidence="9">
    <name type="scientific">Aureococcus anophagefferens</name>
    <name type="common">Harmful bloom alga</name>
    <dbReference type="NCBI Taxonomy" id="44056"/>
    <lineage>
        <taxon>Eukaryota</taxon>
        <taxon>Sar</taxon>
        <taxon>Stramenopiles</taxon>
        <taxon>Ochrophyta</taxon>
        <taxon>Pelagophyceae</taxon>
        <taxon>Pelagomonadales</taxon>
        <taxon>Pelagomonadaceae</taxon>
        <taxon>Aureococcus</taxon>
    </lineage>
</organism>
<protein>
    <recommendedName>
        <fullName evidence="6">Amine oxidase</fullName>
        <ecNumber evidence="6">1.4.3.-</ecNumber>
    </recommendedName>
</protein>
<accession>F0Y6A7</accession>
<dbReference type="EMBL" id="GL833125">
    <property type="protein sequence ID" value="EGB09630.1"/>
    <property type="molecule type" value="Genomic_DNA"/>
</dbReference>
<dbReference type="RefSeq" id="XP_009035681.1">
    <property type="nucleotide sequence ID" value="XM_009037433.1"/>
</dbReference>
<evidence type="ECO:0000256" key="1">
    <source>
        <dbReference type="ARBA" id="ARBA00001974"/>
    </source>
</evidence>
<dbReference type="EC" id="1.4.3.-" evidence="6"/>
<keyword evidence="9" id="KW-1185">Reference proteome</keyword>
<dbReference type="PRINTS" id="PR00757">
    <property type="entry name" value="AMINEOXDASEF"/>
</dbReference>
<evidence type="ECO:0000313" key="9">
    <source>
        <dbReference type="Proteomes" id="UP000002729"/>
    </source>
</evidence>
<proteinExistence type="inferred from homology"/>
<dbReference type="Gene3D" id="1.10.405.10">
    <property type="entry name" value="Guanine Nucleotide Dissociation Inhibitor, domain 1"/>
    <property type="match status" value="1"/>
</dbReference>
<feature type="domain" description="Amine oxidase" evidence="7">
    <location>
        <begin position="33"/>
        <end position="507"/>
    </location>
</feature>
<gene>
    <name evidence="8" type="ORF">AURANDRAFT_63337</name>
</gene>
<dbReference type="AlphaFoldDB" id="F0Y6A7"/>
<dbReference type="InterPro" id="IPR001613">
    <property type="entry name" value="Flavin_amine_oxidase"/>
</dbReference>